<reference evidence="2 3" key="1">
    <citation type="submission" date="2024-09" db="EMBL/GenBank/DDBJ databases">
        <authorList>
            <person name="Salinas-Garcia M.A."/>
            <person name="Prieme A."/>
        </authorList>
    </citation>
    <scope>NUCLEOTIDE SEQUENCE [LARGE SCALE GENOMIC DNA]</scope>
    <source>
        <strain evidence="2 3">DSM 21081</strain>
    </source>
</reference>
<dbReference type="PANTHER" id="PTHR34215">
    <property type="entry name" value="BLL0784 PROTEIN"/>
    <property type="match status" value="1"/>
</dbReference>
<proteinExistence type="predicted"/>
<dbReference type="Pfam" id="PF04296">
    <property type="entry name" value="YlxR"/>
    <property type="match status" value="1"/>
</dbReference>
<accession>A0ABV4UNC0</accession>
<dbReference type="InterPro" id="IPR035931">
    <property type="entry name" value="YlxR-like_sf"/>
</dbReference>
<evidence type="ECO:0000313" key="3">
    <source>
        <dbReference type="Proteomes" id="UP001575652"/>
    </source>
</evidence>
<dbReference type="InterPro" id="IPR037465">
    <property type="entry name" value="YlxR"/>
</dbReference>
<evidence type="ECO:0000313" key="2">
    <source>
        <dbReference type="EMBL" id="MFB0835155.1"/>
    </source>
</evidence>
<protein>
    <submittedName>
        <fullName evidence="2">YlxR family protein</fullName>
    </submittedName>
</protein>
<feature type="domain" description="YlxR" evidence="1">
    <location>
        <begin position="13"/>
        <end position="82"/>
    </location>
</feature>
<dbReference type="Proteomes" id="UP001575652">
    <property type="component" value="Unassembled WGS sequence"/>
</dbReference>
<dbReference type="InterPro" id="IPR007393">
    <property type="entry name" value="YlxR_dom"/>
</dbReference>
<name>A0ABV4UNC0_9MICC</name>
<dbReference type="RefSeq" id="WP_373972327.1">
    <property type="nucleotide sequence ID" value="NZ_JBHDLJ010000008.1"/>
</dbReference>
<keyword evidence="3" id="KW-1185">Reference proteome</keyword>
<gene>
    <name evidence="2" type="ORF">ACETWP_11190</name>
</gene>
<dbReference type="EMBL" id="JBHDLJ010000008">
    <property type="protein sequence ID" value="MFB0835155.1"/>
    <property type="molecule type" value="Genomic_DNA"/>
</dbReference>
<comment type="caution">
    <text evidence="2">The sequence shown here is derived from an EMBL/GenBank/DDBJ whole genome shotgun (WGS) entry which is preliminary data.</text>
</comment>
<dbReference type="SUPFAM" id="SSF64376">
    <property type="entry name" value="YlxR-like"/>
    <property type="match status" value="1"/>
</dbReference>
<dbReference type="PANTHER" id="PTHR34215:SF1">
    <property type="entry name" value="YLXR DOMAIN-CONTAINING PROTEIN"/>
    <property type="match status" value="1"/>
</dbReference>
<sequence>MFPNVSAQHKPRRTCIGCRTTGEQDQLTRWVVEAGEGGNAIVADPSRRRSGRGAWLHPSPECAALAVKRRAFARAFRAPADAVTLEAVLAALGAFPRGSRAETTVQPESGSEN</sequence>
<evidence type="ECO:0000259" key="1">
    <source>
        <dbReference type="Pfam" id="PF04296"/>
    </source>
</evidence>
<organism evidence="2 3">
    <name type="scientific">Arthrobacter halodurans</name>
    <dbReference type="NCBI Taxonomy" id="516699"/>
    <lineage>
        <taxon>Bacteria</taxon>
        <taxon>Bacillati</taxon>
        <taxon>Actinomycetota</taxon>
        <taxon>Actinomycetes</taxon>
        <taxon>Micrococcales</taxon>
        <taxon>Micrococcaceae</taxon>
        <taxon>Arthrobacter</taxon>
    </lineage>
</organism>
<dbReference type="Gene3D" id="3.30.1230.10">
    <property type="entry name" value="YlxR-like"/>
    <property type="match status" value="1"/>
</dbReference>